<keyword evidence="4 7" id="KW-1133">Transmembrane helix</keyword>
<accession>A0ABD3XB91</accession>
<feature type="transmembrane region" description="Helical" evidence="7">
    <location>
        <begin position="148"/>
        <end position="171"/>
    </location>
</feature>
<evidence type="ECO:0000256" key="1">
    <source>
        <dbReference type="ARBA" id="ARBA00004141"/>
    </source>
</evidence>
<evidence type="ECO:0000256" key="5">
    <source>
        <dbReference type="ARBA" id="ARBA00023136"/>
    </source>
</evidence>
<name>A0ABD3XB91_SINWO</name>
<dbReference type="EMBL" id="JBJQND010000003">
    <property type="protein sequence ID" value="KAL3882263.1"/>
    <property type="molecule type" value="Genomic_DNA"/>
</dbReference>
<evidence type="ECO:0000256" key="6">
    <source>
        <dbReference type="SAM" id="MobiDB-lite"/>
    </source>
</evidence>
<evidence type="ECO:0000313" key="9">
    <source>
        <dbReference type="Proteomes" id="UP001634394"/>
    </source>
</evidence>
<feature type="transmembrane region" description="Helical" evidence="7">
    <location>
        <begin position="183"/>
        <end position="203"/>
    </location>
</feature>
<dbReference type="InterPro" id="IPR042127">
    <property type="entry name" value="TMEM45"/>
</dbReference>
<evidence type="ECO:0008006" key="10">
    <source>
        <dbReference type="Google" id="ProtNLM"/>
    </source>
</evidence>
<organism evidence="8 9">
    <name type="scientific">Sinanodonta woodiana</name>
    <name type="common">Chinese pond mussel</name>
    <name type="synonym">Anodonta woodiana</name>
    <dbReference type="NCBI Taxonomy" id="1069815"/>
    <lineage>
        <taxon>Eukaryota</taxon>
        <taxon>Metazoa</taxon>
        <taxon>Spiralia</taxon>
        <taxon>Lophotrochozoa</taxon>
        <taxon>Mollusca</taxon>
        <taxon>Bivalvia</taxon>
        <taxon>Autobranchia</taxon>
        <taxon>Heteroconchia</taxon>
        <taxon>Palaeoheterodonta</taxon>
        <taxon>Unionida</taxon>
        <taxon>Unionoidea</taxon>
        <taxon>Unionidae</taxon>
        <taxon>Unioninae</taxon>
        <taxon>Sinanodonta</taxon>
    </lineage>
</organism>
<protein>
    <recommendedName>
        <fullName evidence="10">Transmembrane protein 45B</fullName>
    </recommendedName>
</protein>
<reference evidence="8 9" key="1">
    <citation type="submission" date="2024-11" db="EMBL/GenBank/DDBJ databases">
        <title>Chromosome-level genome assembly of the freshwater bivalve Anodonta woodiana.</title>
        <authorList>
            <person name="Chen X."/>
        </authorList>
    </citation>
    <scope>NUCLEOTIDE SEQUENCE [LARGE SCALE GENOMIC DNA]</scope>
    <source>
        <strain evidence="8">MN2024</strain>
        <tissue evidence="8">Gills</tissue>
    </source>
</reference>
<dbReference type="AlphaFoldDB" id="A0ABD3XB91"/>
<feature type="compositionally biased region" description="Polar residues" evidence="6">
    <location>
        <begin position="284"/>
        <end position="294"/>
    </location>
</feature>
<evidence type="ECO:0000256" key="4">
    <source>
        <dbReference type="ARBA" id="ARBA00022989"/>
    </source>
</evidence>
<dbReference type="PANTHER" id="PTHR16007:SF15">
    <property type="entry name" value="TRANSMEMBRANE PROTEIN 45B"/>
    <property type="match status" value="1"/>
</dbReference>
<feature type="region of interest" description="Disordered" evidence="6">
    <location>
        <begin position="273"/>
        <end position="294"/>
    </location>
</feature>
<comment type="subcellular location">
    <subcellularLocation>
        <location evidence="1">Membrane</location>
        <topology evidence="1">Multi-pass membrane protein</topology>
    </subcellularLocation>
</comment>
<comment type="similarity">
    <text evidence="2">Belongs to the TMEM45 family.</text>
</comment>
<feature type="transmembrane region" description="Helical" evidence="7">
    <location>
        <begin position="92"/>
        <end position="110"/>
    </location>
</feature>
<keyword evidence="5 7" id="KW-0472">Membrane</keyword>
<dbReference type="Pfam" id="PF04819">
    <property type="entry name" value="DUF716"/>
    <property type="match status" value="1"/>
</dbReference>
<dbReference type="Proteomes" id="UP001634394">
    <property type="component" value="Unassembled WGS sequence"/>
</dbReference>
<feature type="transmembrane region" description="Helical" evidence="7">
    <location>
        <begin position="6"/>
        <end position="26"/>
    </location>
</feature>
<evidence type="ECO:0000256" key="7">
    <source>
        <dbReference type="SAM" id="Phobius"/>
    </source>
</evidence>
<evidence type="ECO:0000256" key="2">
    <source>
        <dbReference type="ARBA" id="ARBA00006948"/>
    </source>
</evidence>
<dbReference type="InterPro" id="IPR006904">
    <property type="entry name" value="DUF716"/>
</dbReference>
<proteinExistence type="inferred from homology"/>
<feature type="transmembrane region" description="Helical" evidence="7">
    <location>
        <begin position="223"/>
        <end position="245"/>
    </location>
</feature>
<sequence>MGSFGGHVLPGSFFIVIAIWWIFHIFNRYYGSRRRNSQFTSSAIYPCSCLSGWVSEWPFEAAVKIFFVVIGFSLEIYTGFSEGRFVNIGNGQHATMFFYFGLTGIIDILTYYRAPLPPDTDYVMMSMALIVEGLLFKFHLHGRADMDVLLHTLLIYTIGANIVSIFVEMKYRHNVLAPLSRSYFLLLQGTWFYQIAFILYNPIEGAMPWDLGDHEQMMIVTMYFTWHAGLDILIILAIGGAVACVHRRLSPYAEETVSMKRLIHTSPNGQTFVSLNDDSESETEFQTPMNVSVH</sequence>
<dbReference type="PANTHER" id="PTHR16007">
    <property type="entry name" value="EPIDIDYMAL MEMBRANE PROTEIN E9-RELATED"/>
    <property type="match status" value="1"/>
</dbReference>
<evidence type="ECO:0000256" key="3">
    <source>
        <dbReference type="ARBA" id="ARBA00022692"/>
    </source>
</evidence>
<gene>
    <name evidence="8" type="ORF">ACJMK2_028625</name>
</gene>
<keyword evidence="9" id="KW-1185">Reference proteome</keyword>
<comment type="caution">
    <text evidence="8">The sequence shown here is derived from an EMBL/GenBank/DDBJ whole genome shotgun (WGS) entry which is preliminary data.</text>
</comment>
<dbReference type="GO" id="GO:0016020">
    <property type="term" value="C:membrane"/>
    <property type="evidence" value="ECO:0007669"/>
    <property type="project" value="UniProtKB-SubCell"/>
</dbReference>
<evidence type="ECO:0000313" key="8">
    <source>
        <dbReference type="EMBL" id="KAL3882263.1"/>
    </source>
</evidence>
<keyword evidence="3 7" id="KW-0812">Transmembrane</keyword>